<dbReference type="InterPro" id="IPR032623">
    <property type="entry name" value="FecR_N"/>
</dbReference>
<dbReference type="InterPro" id="IPR012373">
    <property type="entry name" value="Ferrdict_sens_TM"/>
</dbReference>
<dbReference type="PANTHER" id="PTHR30273:SF2">
    <property type="entry name" value="PROTEIN FECR"/>
    <property type="match status" value="1"/>
</dbReference>
<dbReference type="EMBL" id="CP050292">
    <property type="protein sequence ID" value="QND71602.1"/>
    <property type="molecule type" value="Genomic_DNA"/>
</dbReference>
<accession>A0A7G6TXX0</accession>
<dbReference type="AlphaFoldDB" id="A0A7G6TXX0"/>
<dbReference type="Gene3D" id="2.60.120.1440">
    <property type="match status" value="1"/>
</dbReference>
<evidence type="ECO:0000256" key="1">
    <source>
        <dbReference type="SAM" id="Phobius"/>
    </source>
</evidence>
<evidence type="ECO:0000313" key="4">
    <source>
        <dbReference type="EMBL" id="QND71602.1"/>
    </source>
</evidence>
<keyword evidence="1" id="KW-0812">Transmembrane</keyword>
<dbReference type="PIRSF" id="PIRSF018266">
    <property type="entry name" value="FecR"/>
    <property type="match status" value="1"/>
</dbReference>
<keyword evidence="1" id="KW-1133">Transmembrane helix</keyword>
<proteinExistence type="predicted"/>
<sequence length="314" mass="34662">MKPGDRPTKAQCAAADLWLIRRDGTTTEADEASFRQWLNEDHRHQLAYREAAAIWQQLEEPAIRLAARDHRLGNIAARRQMRWWPALPAAIAAACVIWVINPSMLENWQADIVTARGQVMARDLPDGSRLNIGADTALDLDFKDGRRRVVLRRGQAFFDVKPDQTAFTVDSGAGEIRVLGTAFNIDRTADGVEVTVQRGLVSVAGEDRDATVKLSANQHVRVSGGKLGTVETGDIDARLAWISGRLVFDRVPLHRVVEALQRQTSSRIVIRGRFSDLLVSGTFPTANVDESLTAIAGMIEGNVAHLTPWVTVIY</sequence>
<dbReference type="KEGG" id="trb:HB776_10450"/>
<dbReference type="Pfam" id="PF04773">
    <property type="entry name" value="FecR"/>
    <property type="match status" value="1"/>
</dbReference>
<feature type="domain" description="FecR N-terminal" evidence="3">
    <location>
        <begin position="14"/>
        <end position="53"/>
    </location>
</feature>
<evidence type="ECO:0000259" key="2">
    <source>
        <dbReference type="Pfam" id="PF04773"/>
    </source>
</evidence>
<gene>
    <name evidence="4" type="ORF">HB776_10450</name>
</gene>
<organism evidence="4 5">
    <name type="scientific">Tardiphaga robiniae</name>
    <dbReference type="NCBI Taxonomy" id="943830"/>
    <lineage>
        <taxon>Bacteria</taxon>
        <taxon>Pseudomonadati</taxon>
        <taxon>Pseudomonadota</taxon>
        <taxon>Alphaproteobacteria</taxon>
        <taxon>Hyphomicrobiales</taxon>
        <taxon>Nitrobacteraceae</taxon>
        <taxon>Tardiphaga</taxon>
    </lineage>
</organism>
<name>A0A7G6TXX0_9BRAD</name>
<dbReference type="PANTHER" id="PTHR30273">
    <property type="entry name" value="PERIPLASMIC SIGNAL SENSOR AND SIGMA FACTOR ACTIVATOR FECR-RELATED"/>
    <property type="match status" value="1"/>
</dbReference>
<keyword evidence="1" id="KW-0472">Membrane</keyword>
<protein>
    <submittedName>
        <fullName evidence="4">DUF4880 domain-containing protein</fullName>
    </submittedName>
</protein>
<dbReference type="GO" id="GO:0016989">
    <property type="term" value="F:sigma factor antagonist activity"/>
    <property type="evidence" value="ECO:0007669"/>
    <property type="project" value="TreeGrafter"/>
</dbReference>
<dbReference type="InterPro" id="IPR006860">
    <property type="entry name" value="FecR"/>
</dbReference>
<dbReference type="RefSeq" id="WP_184517463.1">
    <property type="nucleotide sequence ID" value="NZ_CP050292.1"/>
</dbReference>
<feature type="domain" description="FecR protein" evidence="2">
    <location>
        <begin position="111"/>
        <end position="201"/>
    </location>
</feature>
<dbReference type="Gene3D" id="3.55.50.30">
    <property type="match status" value="1"/>
</dbReference>
<evidence type="ECO:0000313" key="5">
    <source>
        <dbReference type="Proteomes" id="UP000515291"/>
    </source>
</evidence>
<dbReference type="Proteomes" id="UP000515291">
    <property type="component" value="Chromosome"/>
</dbReference>
<evidence type="ECO:0000259" key="3">
    <source>
        <dbReference type="Pfam" id="PF16220"/>
    </source>
</evidence>
<dbReference type="Pfam" id="PF16220">
    <property type="entry name" value="DUF4880"/>
    <property type="match status" value="1"/>
</dbReference>
<reference evidence="5" key="1">
    <citation type="journal article" date="2020" name="Mol. Plant Microbe">
        <title>Rhizobial microsymbionts of the narrowly endemic Oxytropis species growing in Kamchatka are characterized by significant genetic diversity and possess a set of genes that are associated with T3SS and T6SS secretion systems and can affect the development of symbiosis.</title>
        <authorList>
            <person name="Safronova V."/>
            <person name="Guro P."/>
            <person name="Sazanova A."/>
            <person name="Kuznetsova I."/>
            <person name="Belimov A."/>
            <person name="Yakubov V."/>
            <person name="Chirak E."/>
            <person name="Afonin A."/>
            <person name="Gogolev Y."/>
            <person name="Andronov E."/>
            <person name="Tikhonovich I."/>
        </authorList>
    </citation>
    <scope>NUCLEOTIDE SEQUENCE [LARGE SCALE GENOMIC DNA]</scope>
    <source>
        <strain evidence="5">581</strain>
    </source>
</reference>
<feature type="transmembrane region" description="Helical" evidence="1">
    <location>
        <begin position="81"/>
        <end position="100"/>
    </location>
</feature>